<gene>
    <name evidence="2" type="ORF">PTTG_08398</name>
</gene>
<name>A0A0C4F5J8_PUCT1</name>
<sequence>MADAPTGPPGRRMVKIKPQKKGLCFDGSEVEQFLDFFKLAAQLDGASEFDMARQLACFVQEGEILTIVATLDGCKPPNWPKLKAAMIAYWGNVDKALFTKRDLDALVDSWVAKGGVSSVAEYQAFQKSWEPIQSYLVLKNHIDSEEELRKKYYQAFSAGFQERICAQLIKEKAMVTTLDKRFRLSSFEVLKATVTAVMETQTALTFEDSRASNPVLGPFKVANDTMLKMEADRRPKDATAQSQALATIDNLSRMLQSFKQRLKKELLAAPPAATAPSGLRGPLVWYYCHREGHGTARCFELKKDKDNKLVEQKGTNFFLPNGALILFDASRLILHVVASYQPKTNAVETEFRTTCGTLEPWYPPAVSSQSFSGSYQSDPARKKHKVPNPYKAPAVPPSAAKRPTSRPRPQSPGPEKEEMDLEPELFERGTALLPQDPAVVGPTPLSPAAKSESSAPKVCFEQGIAKDHPNAVDGVLKKISDLPVPTLTVSEIFAISPAVADGMKKWVSRRCVEVGVGELKVSSGTLMEDSPEPPLLVSVGVPPMSSR</sequence>
<evidence type="ECO:0000313" key="3">
    <source>
        <dbReference type="EnsemblFungi" id="PTTG_08398-t43_1-p1"/>
    </source>
</evidence>
<evidence type="ECO:0000313" key="2">
    <source>
        <dbReference type="EMBL" id="OAV94251.1"/>
    </source>
</evidence>
<feature type="region of interest" description="Disordered" evidence="1">
    <location>
        <begin position="433"/>
        <end position="453"/>
    </location>
</feature>
<evidence type="ECO:0000256" key="1">
    <source>
        <dbReference type="SAM" id="MobiDB-lite"/>
    </source>
</evidence>
<reference evidence="2" key="1">
    <citation type="submission" date="2009-11" db="EMBL/GenBank/DDBJ databases">
        <authorList>
            <consortium name="The Broad Institute Genome Sequencing Platform"/>
            <person name="Ward D."/>
            <person name="Feldgarden M."/>
            <person name="Earl A."/>
            <person name="Young S.K."/>
            <person name="Zeng Q."/>
            <person name="Koehrsen M."/>
            <person name="Alvarado L."/>
            <person name="Berlin A."/>
            <person name="Bochicchio J."/>
            <person name="Borenstein D."/>
            <person name="Chapman S.B."/>
            <person name="Chen Z."/>
            <person name="Engels R."/>
            <person name="Freedman E."/>
            <person name="Gellesch M."/>
            <person name="Goldberg J."/>
            <person name="Griggs A."/>
            <person name="Gujja S."/>
            <person name="Heilman E."/>
            <person name="Heiman D."/>
            <person name="Hepburn T."/>
            <person name="Howarth C."/>
            <person name="Jen D."/>
            <person name="Larson L."/>
            <person name="Lewis B."/>
            <person name="Mehta T."/>
            <person name="Park D."/>
            <person name="Pearson M."/>
            <person name="Roberts A."/>
            <person name="Saif S."/>
            <person name="Shea T."/>
            <person name="Shenoy N."/>
            <person name="Sisk P."/>
            <person name="Stolte C."/>
            <person name="Sykes S."/>
            <person name="Thomson T."/>
            <person name="Walk T."/>
            <person name="White J."/>
            <person name="Yandava C."/>
            <person name="Izard J."/>
            <person name="Baranova O.V."/>
            <person name="Blanton J.M."/>
            <person name="Tanner A.C."/>
            <person name="Dewhirst F.E."/>
            <person name="Haas B."/>
            <person name="Nusbaum C."/>
            <person name="Birren B."/>
        </authorList>
    </citation>
    <scope>NUCLEOTIDE SEQUENCE [LARGE SCALE GENOMIC DNA]</scope>
    <source>
        <strain evidence="2">1-1 BBBD Race 1</strain>
    </source>
</reference>
<feature type="region of interest" description="Disordered" evidence="1">
    <location>
        <begin position="369"/>
        <end position="420"/>
    </location>
</feature>
<dbReference type="STRING" id="630390.A0A0C4F5J8"/>
<dbReference type="EnsemblFungi" id="PTTG_08398-t43_1">
    <property type="protein sequence ID" value="PTTG_08398-t43_1-p1"/>
    <property type="gene ID" value="PTTG_08398"/>
</dbReference>
<reference evidence="3" key="4">
    <citation type="submission" date="2025-05" db="UniProtKB">
        <authorList>
            <consortium name="EnsemblFungi"/>
        </authorList>
    </citation>
    <scope>IDENTIFICATION</scope>
    <source>
        <strain evidence="3">isolate 1-1 / race 1 (BBBD)</strain>
    </source>
</reference>
<accession>A0A0C4F5J8</accession>
<dbReference type="EMBL" id="ADAS02000041">
    <property type="protein sequence ID" value="OAV94251.1"/>
    <property type="molecule type" value="Genomic_DNA"/>
</dbReference>
<evidence type="ECO:0000313" key="4">
    <source>
        <dbReference type="Proteomes" id="UP000005240"/>
    </source>
</evidence>
<dbReference type="AlphaFoldDB" id="A0A0C4F5J8"/>
<dbReference type="Proteomes" id="UP000005240">
    <property type="component" value="Unassembled WGS sequence"/>
</dbReference>
<dbReference type="VEuPathDB" id="FungiDB:PTTG_08398"/>
<reference evidence="3 4" key="3">
    <citation type="journal article" date="2017" name="G3 (Bethesda)">
        <title>Comparative analysis highlights variable genome content of wheat rusts and divergence of the mating loci.</title>
        <authorList>
            <person name="Cuomo C.A."/>
            <person name="Bakkeren G."/>
            <person name="Khalil H.B."/>
            <person name="Panwar V."/>
            <person name="Joly D."/>
            <person name="Linning R."/>
            <person name="Sakthikumar S."/>
            <person name="Song X."/>
            <person name="Adiconis X."/>
            <person name="Fan L."/>
            <person name="Goldberg J.M."/>
            <person name="Levin J.Z."/>
            <person name="Young S."/>
            <person name="Zeng Q."/>
            <person name="Anikster Y."/>
            <person name="Bruce M."/>
            <person name="Wang M."/>
            <person name="Yin C."/>
            <person name="McCallum B."/>
            <person name="Szabo L.J."/>
            <person name="Hulbert S."/>
            <person name="Chen X."/>
            <person name="Fellers J.P."/>
        </authorList>
    </citation>
    <scope>NUCLEOTIDE SEQUENCE</scope>
    <source>
        <strain evidence="4">Isolate 1-1 / race 1 (BBBD)</strain>
        <strain evidence="3">isolate 1-1 / race 1 (BBBD)</strain>
    </source>
</reference>
<feature type="region of interest" description="Disordered" evidence="1">
    <location>
        <begin position="525"/>
        <end position="547"/>
    </location>
</feature>
<proteinExistence type="predicted"/>
<dbReference type="OrthoDB" id="5535068at2759"/>
<keyword evidence="4" id="KW-1185">Reference proteome</keyword>
<reference evidence="2" key="2">
    <citation type="submission" date="2016-05" db="EMBL/GenBank/DDBJ databases">
        <title>Comparative analysis highlights variable genome content of wheat rusts and divergence of the mating loci.</title>
        <authorList>
            <person name="Cuomo C.A."/>
            <person name="Bakkeren G."/>
            <person name="Szabo L."/>
            <person name="Khalil H."/>
            <person name="Joly D."/>
            <person name="Goldberg J."/>
            <person name="Young S."/>
            <person name="Zeng Q."/>
            <person name="Fellers J."/>
        </authorList>
    </citation>
    <scope>NUCLEOTIDE SEQUENCE [LARGE SCALE GENOMIC DNA]</scope>
    <source>
        <strain evidence="2">1-1 BBBD Race 1</strain>
    </source>
</reference>
<protein>
    <submittedName>
        <fullName evidence="2 3">Uncharacterized protein</fullName>
    </submittedName>
</protein>
<organism evidence="2">
    <name type="scientific">Puccinia triticina (isolate 1-1 / race 1 (BBBD))</name>
    <name type="common">Brown leaf rust fungus</name>
    <dbReference type="NCBI Taxonomy" id="630390"/>
    <lineage>
        <taxon>Eukaryota</taxon>
        <taxon>Fungi</taxon>
        <taxon>Dikarya</taxon>
        <taxon>Basidiomycota</taxon>
        <taxon>Pucciniomycotina</taxon>
        <taxon>Pucciniomycetes</taxon>
        <taxon>Pucciniales</taxon>
        <taxon>Pucciniaceae</taxon>
        <taxon>Puccinia</taxon>
    </lineage>
</organism>